<feature type="domain" description="Sulfatase N-terminal" evidence="5">
    <location>
        <begin position="23"/>
        <end position="374"/>
    </location>
</feature>
<dbReference type="InterPro" id="IPR017850">
    <property type="entry name" value="Alkaline_phosphatase_core_sf"/>
</dbReference>
<sequence length="498" mass="55497">MAAVLCSLIAALALATQEGPPRPNLILVMTDQHRGDVLGVEGTWPVRTPNLDRLAREGLRFEHAYASVPSCTPSRAALLTGRAPWNHGLLGYSRIPTRYPTELPRLFSGAGWTTHAIGKNHFFPQRSTHGWQTVELDESGRVESDDFVSDYRQWFARRAPDADPDATGIGFNDHRAGAYVLPEALHPTSWTGDRAVAFVQDWHGEAPFLLKVSFARPHSPYDPPARLLEHYTEVEMPAAARADWSDDQFGSIVDEADFTAARNNLPQAAVIAARRAYCANVEFIDEQIGRLLAALEARDELDDCVILFTSDHGDMLGDHHLWRKTYAYEGSARIPMLVWWGEDALGEEAPERGQVLPQPVELRDVLPTLLDAAGLPCPEDVDGASMLDLGRGGTSWRPWLDLEHATCYWPGNVWTALTDGRWKYVFHAFDGTEQLFDLDADPREERDLARDPDHATLLALWRAHMGEHLAERGENWVTQDGSPAVRTGTILHSPGYPR</sequence>
<evidence type="ECO:0000256" key="1">
    <source>
        <dbReference type="ARBA" id="ARBA00008779"/>
    </source>
</evidence>
<dbReference type="SUPFAM" id="SSF53649">
    <property type="entry name" value="Alkaline phosphatase-like"/>
    <property type="match status" value="1"/>
</dbReference>
<evidence type="ECO:0000256" key="3">
    <source>
        <dbReference type="ARBA" id="ARBA00022801"/>
    </source>
</evidence>
<evidence type="ECO:0000259" key="5">
    <source>
        <dbReference type="Pfam" id="PF00884"/>
    </source>
</evidence>
<evidence type="ECO:0000313" key="6">
    <source>
        <dbReference type="EMBL" id="QDU69524.1"/>
    </source>
</evidence>
<dbReference type="PANTHER" id="PTHR42693">
    <property type="entry name" value="ARYLSULFATASE FAMILY MEMBER"/>
    <property type="match status" value="1"/>
</dbReference>
<accession>A0A518BRC6</accession>
<organism evidence="6 7">
    <name type="scientific">Engelhardtia mirabilis</name>
    <dbReference type="NCBI Taxonomy" id="2528011"/>
    <lineage>
        <taxon>Bacteria</taxon>
        <taxon>Pseudomonadati</taxon>
        <taxon>Planctomycetota</taxon>
        <taxon>Planctomycetia</taxon>
        <taxon>Planctomycetia incertae sedis</taxon>
        <taxon>Engelhardtia</taxon>
    </lineage>
</organism>
<evidence type="ECO:0000256" key="2">
    <source>
        <dbReference type="ARBA" id="ARBA00022723"/>
    </source>
</evidence>
<dbReference type="GO" id="GO:0046872">
    <property type="term" value="F:metal ion binding"/>
    <property type="evidence" value="ECO:0007669"/>
    <property type="project" value="UniProtKB-KW"/>
</dbReference>
<reference evidence="6 7" key="1">
    <citation type="submission" date="2019-02" db="EMBL/GenBank/DDBJ databases">
        <title>Deep-cultivation of Planctomycetes and their phenomic and genomic characterization uncovers novel biology.</title>
        <authorList>
            <person name="Wiegand S."/>
            <person name="Jogler M."/>
            <person name="Boedeker C."/>
            <person name="Pinto D."/>
            <person name="Vollmers J."/>
            <person name="Rivas-Marin E."/>
            <person name="Kohn T."/>
            <person name="Peeters S.H."/>
            <person name="Heuer A."/>
            <person name="Rast P."/>
            <person name="Oberbeckmann S."/>
            <person name="Bunk B."/>
            <person name="Jeske O."/>
            <person name="Meyerdierks A."/>
            <person name="Storesund J.E."/>
            <person name="Kallscheuer N."/>
            <person name="Luecker S."/>
            <person name="Lage O.M."/>
            <person name="Pohl T."/>
            <person name="Merkel B.J."/>
            <person name="Hornburger P."/>
            <person name="Mueller R.-W."/>
            <person name="Bruemmer F."/>
            <person name="Labrenz M."/>
            <person name="Spormann A.M."/>
            <person name="Op den Camp H."/>
            <person name="Overmann J."/>
            <person name="Amann R."/>
            <person name="Jetten M.S.M."/>
            <person name="Mascher T."/>
            <person name="Medema M.H."/>
            <person name="Devos D.P."/>
            <person name="Kaster A.-K."/>
            <person name="Ovreas L."/>
            <person name="Rohde M."/>
            <person name="Galperin M.Y."/>
            <person name="Jogler C."/>
        </authorList>
    </citation>
    <scope>NUCLEOTIDE SEQUENCE [LARGE SCALE GENOMIC DNA]</scope>
    <source>
        <strain evidence="6 7">Pla133</strain>
    </source>
</reference>
<keyword evidence="7" id="KW-1185">Reference proteome</keyword>
<gene>
    <name evidence="6" type="ORF">Pla133_46440</name>
</gene>
<evidence type="ECO:0000313" key="7">
    <source>
        <dbReference type="Proteomes" id="UP000316921"/>
    </source>
</evidence>
<dbReference type="Gene3D" id="3.40.720.10">
    <property type="entry name" value="Alkaline Phosphatase, subunit A"/>
    <property type="match status" value="1"/>
</dbReference>
<keyword evidence="4" id="KW-0106">Calcium</keyword>
<proteinExistence type="inferred from homology"/>
<dbReference type="KEGG" id="pbap:Pla133_46440"/>
<dbReference type="InterPro" id="IPR024607">
    <property type="entry name" value="Sulfatase_CS"/>
</dbReference>
<protein>
    <submittedName>
        <fullName evidence="6">Arylsulfatase</fullName>
        <ecNumber evidence="6">3.1.6.1</ecNumber>
    </submittedName>
</protein>
<dbReference type="AlphaFoldDB" id="A0A518BRC6"/>
<dbReference type="InterPro" id="IPR050738">
    <property type="entry name" value="Sulfatase"/>
</dbReference>
<comment type="similarity">
    <text evidence="1">Belongs to the sulfatase family.</text>
</comment>
<evidence type="ECO:0000256" key="4">
    <source>
        <dbReference type="ARBA" id="ARBA00022837"/>
    </source>
</evidence>
<keyword evidence="3 6" id="KW-0378">Hydrolase</keyword>
<dbReference type="CDD" id="cd16022">
    <property type="entry name" value="sulfatase_like"/>
    <property type="match status" value="1"/>
</dbReference>
<name>A0A518BRC6_9BACT</name>
<dbReference type="Proteomes" id="UP000316921">
    <property type="component" value="Chromosome"/>
</dbReference>
<dbReference type="RefSeq" id="WP_145069487.1">
    <property type="nucleotide sequence ID" value="NZ_CP036287.1"/>
</dbReference>
<dbReference type="PROSITE" id="PS00523">
    <property type="entry name" value="SULFATASE_1"/>
    <property type="match status" value="1"/>
</dbReference>
<dbReference type="GO" id="GO:0004065">
    <property type="term" value="F:arylsulfatase activity"/>
    <property type="evidence" value="ECO:0007669"/>
    <property type="project" value="UniProtKB-EC"/>
</dbReference>
<dbReference type="EC" id="3.1.6.1" evidence="6"/>
<dbReference type="InterPro" id="IPR000917">
    <property type="entry name" value="Sulfatase_N"/>
</dbReference>
<dbReference type="Pfam" id="PF00884">
    <property type="entry name" value="Sulfatase"/>
    <property type="match status" value="1"/>
</dbReference>
<keyword evidence="2" id="KW-0479">Metal-binding</keyword>
<dbReference type="EMBL" id="CP036287">
    <property type="protein sequence ID" value="QDU69524.1"/>
    <property type="molecule type" value="Genomic_DNA"/>
</dbReference>
<dbReference type="PANTHER" id="PTHR42693:SF53">
    <property type="entry name" value="ENDO-4-O-SULFATASE"/>
    <property type="match status" value="1"/>
</dbReference>
<dbReference type="NCBIfam" id="NF010322">
    <property type="entry name" value="PRK13759.1"/>
    <property type="match status" value="1"/>
</dbReference>